<comment type="caution">
    <text evidence="1">The sequence shown here is derived from an EMBL/GenBank/DDBJ whole genome shotgun (WGS) entry which is preliminary data.</text>
</comment>
<evidence type="ECO:0000313" key="1">
    <source>
        <dbReference type="EMBL" id="EBA07593.1"/>
    </source>
</evidence>
<proteinExistence type="predicted"/>
<dbReference type="EMBL" id="AAYA01000008">
    <property type="protein sequence ID" value="EBA07593.1"/>
    <property type="molecule type" value="Genomic_DNA"/>
</dbReference>
<name>A3K4Z2_SAGS3</name>
<reference evidence="1 2" key="1">
    <citation type="submission" date="2006-06" db="EMBL/GenBank/DDBJ databases">
        <authorList>
            <person name="Moran M.A."/>
            <person name="Ferriera S."/>
            <person name="Johnson J."/>
            <person name="Kravitz S."/>
            <person name="Beeson K."/>
            <person name="Sutton G."/>
            <person name="Rogers Y.-H."/>
            <person name="Friedman R."/>
            <person name="Frazier M."/>
            <person name="Venter J.C."/>
        </authorList>
    </citation>
    <scope>NUCLEOTIDE SEQUENCE [LARGE SCALE GENOMIC DNA]</scope>
    <source>
        <strain evidence="1 2">E-37</strain>
    </source>
</reference>
<organism evidence="1 2">
    <name type="scientific">Sagittula stellata (strain ATCC 700073 / DSM 11524 / E-37)</name>
    <dbReference type="NCBI Taxonomy" id="388399"/>
    <lineage>
        <taxon>Bacteria</taxon>
        <taxon>Pseudomonadati</taxon>
        <taxon>Pseudomonadota</taxon>
        <taxon>Alphaproteobacteria</taxon>
        <taxon>Rhodobacterales</taxon>
        <taxon>Roseobacteraceae</taxon>
        <taxon>Sagittula</taxon>
    </lineage>
</organism>
<dbReference type="AlphaFoldDB" id="A3K4Z2"/>
<protein>
    <submittedName>
        <fullName evidence="1">Uncharacterized protein</fullName>
    </submittedName>
</protein>
<keyword evidence="2" id="KW-1185">Reference proteome</keyword>
<gene>
    <name evidence="1" type="ORF">SSE37_13443</name>
</gene>
<evidence type="ECO:0000313" key="2">
    <source>
        <dbReference type="Proteomes" id="UP000005713"/>
    </source>
</evidence>
<accession>A3K4Z2</accession>
<dbReference type="Proteomes" id="UP000005713">
    <property type="component" value="Unassembled WGS sequence"/>
</dbReference>
<sequence>MVGIVVDDEDAGPGHAAAILSEAIASKVSSAHVPPPAAFDSVS</sequence>